<dbReference type="EMBL" id="AMCI01002477">
    <property type="protein sequence ID" value="EJX02604.1"/>
    <property type="molecule type" value="Genomic_DNA"/>
</dbReference>
<accession>J9G6X5</accession>
<sequence>MGLCLKRHFLLVQFGASFSVLSGRIAFLLAYDSFPVFVLRFPPIFSIASF</sequence>
<organism evidence="1">
    <name type="scientific">gut metagenome</name>
    <dbReference type="NCBI Taxonomy" id="749906"/>
    <lineage>
        <taxon>unclassified sequences</taxon>
        <taxon>metagenomes</taxon>
        <taxon>organismal metagenomes</taxon>
    </lineage>
</organism>
<name>J9G6X5_9ZZZZ</name>
<evidence type="ECO:0000313" key="1">
    <source>
        <dbReference type="EMBL" id="EJX02604.1"/>
    </source>
</evidence>
<dbReference type="AlphaFoldDB" id="J9G6X5"/>
<reference evidence="1" key="1">
    <citation type="journal article" date="2012" name="PLoS ONE">
        <title>Gene sets for utilization of primary and secondary nutrition supplies in the distal gut of endangered iberian lynx.</title>
        <authorList>
            <person name="Alcaide M."/>
            <person name="Messina E."/>
            <person name="Richter M."/>
            <person name="Bargiela R."/>
            <person name="Peplies J."/>
            <person name="Huws S.A."/>
            <person name="Newbold C.J."/>
            <person name="Golyshin P.N."/>
            <person name="Simon M.A."/>
            <person name="Lopez G."/>
            <person name="Yakimov M.M."/>
            <person name="Ferrer M."/>
        </authorList>
    </citation>
    <scope>NUCLEOTIDE SEQUENCE</scope>
</reference>
<comment type="caution">
    <text evidence="1">The sequence shown here is derived from an EMBL/GenBank/DDBJ whole genome shotgun (WGS) entry which is preliminary data.</text>
</comment>
<gene>
    <name evidence="1" type="ORF">EVA_09290</name>
</gene>
<proteinExistence type="predicted"/>
<protein>
    <submittedName>
        <fullName evidence="1">Uncharacterized protein</fullName>
    </submittedName>
</protein>